<proteinExistence type="predicted"/>
<reference evidence="1" key="1">
    <citation type="submission" date="2021-02" db="EMBL/GenBank/DDBJ databases">
        <authorList>
            <person name="Nowell W R."/>
        </authorList>
    </citation>
    <scope>NUCLEOTIDE SEQUENCE</scope>
</reference>
<feature type="non-terminal residue" evidence="1">
    <location>
        <position position="1"/>
    </location>
</feature>
<sequence>DEVISSEIDNIDLNKLDEISFIDPVNRKMIKEIFISFLSHQQQQTYKNEKSIVYNSQSIRQISNEKQSETEREIYAAQVFQ</sequence>
<comment type="caution">
    <text evidence="1">The sequence shown here is derived from an EMBL/GenBank/DDBJ whole genome shotgun (WGS) entry which is preliminary data.</text>
</comment>
<organism evidence="1 2">
    <name type="scientific">Rotaria sordida</name>
    <dbReference type="NCBI Taxonomy" id="392033"/>
    <lineage>
        <taxon>Eukaryota</taxon>
        <taxon>Metazoa</taxon>
        <taxon>Spiralia</taxon>
        <taxon>Gnathifera</taxon>
        <taxon>Rotifera</taxon>
        <taxon>Eurotatoria</taxon>
        <taxon>Bdelloidea</taxon>
        <taxon>Philodinida</taxon>
        <taxon>Philodinidae</taxon>
        <taxon>Rotaria</taxon>
    </lineage>
</organism>
<dbReference type="EMBL" id="CAJOBE010041584">
    <property type="protein sequence ID" value="CAF4327982.1"/>
    <property type="molecule type" value="Genomic_DNA"/>
</dbReference>
<name>A0A820JIJ6_9BILA</name>
<feature type="non-terminal residue" evidence="1">
    <location>
        <position position="81"/>
    </location>
</feature>
<dbReference type="Proteomes" id="UP000663874">
    <property type="component" value="Unassembled WGS sequence"/>
</dbReference>
<evidence type="ECO:0000313" key="1">
    <source>
        <dbReference type="EMBL" id="CAF4327982.1"/>
    </source>
</evidence>
<protein>
    <submittedName>
        <fullName evidence="1">Uncharacterized protein</fullName>
    </submittedName>
</protein>
<gene>
    <name evidence="1" type="ORF">FNK824_LOCUS41575</name>
</gene>
<accession>A0A820JIJ6</accession>
<dbReference type="AlphaFoldDB" id="A0A820JIJ6"/>
<evidence type="ECO:0000313" key="2">
    <source>
        <dbReference type="Proteomes" id="UP000663874"/>
    </source>
</evidence>